<dbReference type="VEuPathDB" id="PlasmoDB:PocGH01_06022700"/>
<evidence type="ECO:0000313" key="3">
    <source>
        <dbReference type="EMBL" id="SBT76127.1"/>
    </source>
</evidence>
<sequence>MKKRCIIKYVVLLCYILTSLNQTSVRCVENERGTIDTLEDNALLAFLLLVQLEVPYFLGNFSQKEKYIKVIGATIHLLNEEIRKGESIKEQRGYSIQDLNSIVQDLHISNEKYFTWLDLIYKECWYRRNNCQAVTSRNCSLPSLIMLPQKTIPITCTKCIFYAINYALHSKHLFKILSDIEVCNEENISKFAKLSVDVSVIREYRIYLNSLDTISALKNIQSEIIVLHIKNGEGLINFLKKEGHEAFIRVVRNSLLEVLKKSVKDYMRHLIYNNLDKQNGDDDMANWVMEKSINLTVNGYVYSDKETSELLRVQDFGLFLSEIYLKKCISLLTGNNLFLQIEIGNSDMDNFGHSGNLLNFIEFELILNSYLHFGSNYYSKAVMLLKKVIYTNDKNANNVFLYDEFNKDRYIVDRLLNATGGRGENGVNLNGDLVNRNRGGSLDRHNINNLMNNAPSDDNAERRKEIEEFKKNQLELMEDQTIFCIILVKILPETKHAVMKNAIINLLIKPVQSKSLDGFQYNDHKLIDSELVEILGESYNNPENNVKRRTHHFGSRVNKREIQSIEKLMQEGYKLVQIAFHNFSSIPLKNRIKFYSANKMFSLFEHRLHYLNEWDAQILFIRKIHPEDMIQKNYNVYAYKRGSKDYWFIICCTVIPLLVIILSCFFYKFMFHDKLKLSSLFKGRKTKRHKFSTHGARSTRYKHYKYFCKLGKSSQMKKHQMDKEELRHLLRKKTKHSRTRKKEKNKDSKSEGSSKKRETRNNDFFLEEIQPNYEFV</sequence>
<dbReference type="OrthoDB" id="371812at2759"/>
<keyword evidence="2" id="KW-0812">Transmembrane</keyword>
<dbReference type="Proteomes" id="UP000243200">
    <property type="component" value="Chromosome 6"/>
</dbReference>
<evidence type="ECO:0000313" key="4">
    <source>
        <dbReference type="Proteomes" id="UP000243200"/>
    </source>
</evidence>
<feature type="compositionally biased region" description="Basic and acidic residues" evidence="1">
    <location>
        <begin position="744"/>
        <end position="761"/>
    </location>
</feature>
<feature type="transmembrane region" description="Helical" evidence="2">
    <location>
        <begin position="646"/>
        <end position="667"/>
    </location>
</feature>
<evidence type="ECO:0000256" key="1">
    <source>
        <dbReference type="SAM" id="MobiDB-lite"/>
    </source>
</evidence>
<reference evidence="3 4" key="1">
    <citation type="submission" date="2016-06" db="EMBL/GenBank/DDBJ databases">
        <authorList>
            <consortium name="Pathogen Informatics"/>
        </authorList>
    </citation>
    <scope>NUCLEOTIDE SEQUENCE [LARGE SCALE GENOMIC DNA]</scope>
    <source>
        <strain evidence="3">PowCR01</strain>
    </source>
</reference>
<dbReference type="AlphaFoldDB" id="A0A1C3KPV9"/>
<organism evidence="3 4">
    <name type="scientific">Plasmodium ovale</name>
    <name type="common">malaria parasite P. ovale</name>
    <dbReference type="NCBI Taxonomy" id="36330"/>
    <lineage>
        <taxon>Eukaryota</taxon>
        <taxon>Sar</taxon>
        <taxon>Alveolata</taxon>
        <taxon>Apicomplexa</taxon>
        <taxon>Aconoidasida</taxon>
        <taxon>Haemosporida</taxon>
        <taxon>Plasmodiidae</taxon>
        <taxon>Plasmodium</taxon>
        <taxon>Plasmodium (Plasmodium)</taxon>
    </lineage>
</organism>
<dbReference type="EMBL" id="LT594510">
    <property type="protein sequence ID" value="SBT76127.1"/>
    <property type="molecule type" value="Genomic_DNA"/>
</dbReference>
<dbReference type="VEuPathDB" id="PlasmoDB:POWCR01_060017500"/>
<keyword evidence="2" id="KW-1133">Transmembrane helix</keyword>
<proteinExistence type="predicted"/>
<keyword evidence="2" id="KW-0472">Membrane</keyword>
<gene>
    <name evidence="3" type="primary">PowCR01_060017500</name>
    <name evidence="3" type="ORF">POWCR01_060017500</name>
</gene>
<evidence type="ECO:0000256" key="2">
    <source>
        <dbReference type="SAM" id="Phobius"/>
    </source>
</evidence>
<protein>
    <submittedName>
        <fullName evidence="3">Uncharacterized protein</fullName>
    </submittedName>
</protein>
<feature type="compositionally biased region" description="Basic and acidic residues" evidence="1">
    <location>
        <begin position="719"/>
        <end position="728"/>
    </location>
</feature>
<name>A0A1C3KPV9_PLAOA</name>
<accession>A0A1C3KPV9</accession>
<feature type="compositionally biased region" description="Basic residues" evidence="1">
    <location>
        <begin position="729"/>
        <end position="743"/>
    </location>
</feature>
<feature type="region of interest" description="Disordered" evidence="1">
    <location>
        <begin position="718"/>
        <end position="776"/>
    </location>
</feature>